<evidence type="ECO:0000313" key="2">
    <source>
        <dbReference type="Proteomes" id="UP000289440"/>
    </source>
</evidence>
<accession>A0A449A633</accession>
<dbReference type="EMBL" id="LR214951">
    <property type="protein sequence ID" value="VEU59698.1"/>
    <property type="molecule type" value="Genomic_DNA"/>
</dbReference>
<proteinExistence type="predicted"/>
<name>A0A449A633_9BACT</name>
<reference evidence="1 2" key="1">
    <citation type="submission" date="2019-01" db="EMBL/GenBank/DDBJ databases">
        <authorList>
            <consortium name="Pathogen Informatics"/>
        </authorList>
    </citation>
    <scope>NUCLEOTIDE SEQUENCE [LARGE SCALE GENOMIC DNA]</scope>
    <source>
        <strain evidence="1 2">NCTC10166</strain>
    </source>
</reference>
<gene>
    <name evidence="1" type="ORF">NCTC10166_00678</name>
</gene>
<dbReference type="RefSeq" id="WP_129720071.1">
    <property type="nucleotide sequence ID" value="NZ_LR214951.1"/>
</dbReference>
<dbReference type="KEGG" id="mnu:NCTC10166_00678"/>
<dbReference type="AlphaFoldDB" id="A0A449A633"/>
<evidence type="ECO:0000313" key="1">
    <source>
        <dbReference type="EMBL" id="VEU59698.1"/>
    </source>
</evidence>
<dbReference type="Proteomes" id="UP000289440">
    <property type="component" value="Chromosome"/>
</dbReference>
<organism evidence="1 2">
    <name type="scientific">Mesomycoplasma neurolyticum</name>
    <dbReference type="NCBI Taxonomy" id="2120"/>
    <lineage>
        <taxon>Bacteria</taxon>
        <taxon>Bacillati</taxon>
        <taxon>Mycoplasmatota</taxon>
        <taxon>Mycoplasmoidales</taxon>
        <taxon>Metamycoplasmataceae</taxon>
        <taxon>Mesomycoplasma</taxon>
    </lineage>
</organism>
<sequence length="132" mass="15844">MRKWGKTKPTKLDWSHIDGIYYIITKTKDEPLIKDSKGENTMKALKWFGDKNKNRVWNDSLTNRSFRDILDSRKKITWDSETNLTKQDLEELKLWVSEELYDKILFLINRNNSSVEKNEEKSFEKNLTKIEK</sequence>
<protein>
    <submittedName>
        <fullName evidence="1">Uncharacterized protein</fullName>
    </submittedName>
</protein>
<keyword evidence="2" id="KW-1185">Reference proteome</keyword>